<sequence>MSERTYTKEQLQVIEHAGAHAIVAAVAGSGKTETLIGRVRHLLRDISPAHIAVVMFNRDAALSFRRRFEQAVQGTAPEIRTFNSMGNKIVNRLVQNGLLPEARIEPKDHLRTKIAKDAFTRVFKAINGSNVTPDKELIDGFIAFLLLVKSSTHSPEEVFETRQYGPITQGYVEAFRLYEEHRAQLKVRFFEDQLYDPVKLMLRQPATQRYVQNRVDHLIVDEAQDMNGIQIALLKILAGDRAKVMLVGDEDQAIYDWRGAEPDYLIRGFEQDFPEATRYTLPHTFRFGHMLSIAASQVISCNTNRNPKISISAEGTPRTRIHCLPLALGLADLGEHVAERLTSGVKLQDIAVLVRTYDLSVTLELDLHQRSIPYHVYGRPPLMRIPEISALLGVLQLASGRWKNLEADQLRYVIKSLLHRPTLYLDKAAISRVVELVVRQPERLVEAIRSTITLQTKDFQANQIRDRADLLEILATATDPQEKVLTVLDRYLLATEFERNIEKQSPTADQAAAVMANVQAFRLIASRHEGSIDAFLDSIDPLIDSSAMEPPTTPHVWISSIHRAKGAQWSRVFVPGVVRSGFPRDDLSADEIEAERRLFYVAITRAVDEVFIAHPNDLEFQRSLERPDITEAHPQASSVSRFLWEMDIALARHAGAAVEEERFAALGEVDRPEIANTYFATFPFSKDWRYAKRPQPSSPASVGANHDIFGAAKGTRVIHAIFGSGTIDRWIDDRVLRVVFDDGDTRLLVASMAPMEIASA</sequence>
<evidence type="ECO:0000256" key="12">
    <source>
        <dbReference type="PROSITE-ProRule" id="PRU00560"/>
    </source>
</evidence>
<keyword evidence="3 12" id="KW-0378">Hydrolase</keyword>
<gene>
    <name evidence="15" type="ORF">GUL26_36895</name>
</gene>
<dbReference type="InterPro" id="IPR000212">
    <property type="entry name" value="DNA_helicase_UvrD/REP"/>
</dbReference>
<dbReference type="Gene3D" id="1.10.10.160">
    <property type="match status" value="1"/>
</dbReference>
<evidence type="ECO:0000259" key="14">
    <source>
        <dbReference type="PROSITE" id="PS51217"/>
    </source>
</evidence>
<dbReference type="GO" id="GO:0043138">
    <property type="term" value="F:3'-5' DNA helicase activity"/>
    <property type="evidence" value="ECO:0007669"/>
    <property type="project" value="UniProtKB-EC"/>
</dbReference>
<evidence type="ECO:0000256" key="7">
    <source>
        <dbReference type="ARBA" id="ARBA00023235"/>
    </source>
</evidence>
<dbReference type="AlphaFoldDB" id="A0A6B1YLH3"/>
<evidence type="ECO:0000256" key="3">
    <source>
        <dbReference type="ARBA" id="ARBA00022801"/>
    </source>
</evidence>
<dbReference type="GO" id="GO:0016787">
    <property type="term" value="F:hydrolase activity"/>
    <property type="evidence" value="ECO:0007669"/>
    <property type="project" value="UniProtKB-UniRule"/>
</dbReference>
<dbReference type="SUPFAM" id="SSF52540">
    <property type="entry name" value="P-loop containing nucleoside triphosphate hydrolases"/>
    <property type="match status" value="1"/>
</dbReference>
<dbReference type="CDD" id="cd17932">
    <property type="entry name" value="DEXQc_UvrD"/>
    <property type="match status" value="1"/>
</dbReference>
<dbReference type="EC" id="5.6.2.4" evidence="9"/>
<dbReference type="PANTHER" id="PTHR11070:SF2">
    <property type="entry name" value="ATP-DEPENDENT DNA HELICASE SRS2"/>
    <property type="match status" value="1"/>
</dbReference>
<dbReference type="InterPro" id="IPR014016">
    <property type="entry name" value="UvrD-like_ATP-bd"/>
</dbReference>
<keyword evidence="2 12" id="KW-0547">Nucleotide-binding</keyword>
<comment type="caution">
    <text evidence="15">The sequence shown here is derived from an EMBL/GenBank/DDBJ whole genome shotgun (WGS) entry which is preliminary data.</text>
</comment>
<dbReference type="RefSeq" id="WP_031654671.1">
    <property type="nucleotide sequence ID" value="NZ_CAADNI010000791.1"/>
</dbReference>
<evidence type="ECO:0000259" key="13">
    <source>
        <dbReference type="PROSITE" id="PS51198"/>
    </source>
</evidence>
<evidence type="ECO:0000256" key="8">
    <source>
        <dbReference type="ARBA" id="ARBA00034617"/>
    </source>
</evidence>
<dbReference type="Gene3D" id="3.40.50.300">
    <property type="entry name" value="P-loop containing nucleotide triphosphate hydrolases"/>
    <property type="match status" value="2"/>
</dbReference>
<proteinExistence type="inferred from homology"/>
<organism evidence="15 16">
    <name type="scientific">Pseudomonas aeruginosa</name>
    <dbReference type="NCBI Taxonomy" id="287"/>
    <lineage>
        <taxon>Bacteria</taxon>
        <taxon>Pseudomonadati</taxon>
        <taxon>Pseudomonadota</taxon>
        <taxon>Gammaproteobacteria</taxon>
        <taxon>Pseudomonadales</taxon>
        <taxon>Pseudomonadaceae</taxon>
        <taxon>Pseudomonas</taxon>
    </lineage>
</organism>
<accession>A0A6B1YLH3</accession>
<evidence type="ECO:0000256" key="10">
    <source>
        <dbReference type="ARBA" id="ARBA00034923"/>
    </source>
</evidence>
<comment type="catalytic activity">
    <reaction evidence="8">
        <text>Couples ATP hydrolysis with the unwinding of duplex DNA by translocating in the 3'-5' direction.</text>
        <dbReference type="EC" id="5.6.2.4"/>
    </reaction>
</comment>
<evidence type="ECO:0000256" key="1">
    <source>
        <dbReference type="ARBA" id="ARBA00009922"/>
    </source>
</evidence>
<dbReference type="Gene3D" id="1.10.486.10">
    <property type="entry name" value="PCRA, domain 4"/>
    <property type="match status" value="1"/>
</dbReference>
<protein>
    <recommendedName>
        <fullName evidence="9">DNA 3'-5' helicase</fullName>
        <ecNumber evidence="9">5.6.2.4</ecNumber>
    </recommendedName>
    <alternativeName>
        <fullName evidence="10">DNA 3'-5' helicase II</fullName>
    </alternativeName>
</protein>
<dbReference type="PROSITE" id="PS51217">
    <property type="entry name" value="UVRD_HELICASE_CTER"/>
    <property type="match status" value="1"/>
</dbReference>
<feature type="domain" description="UvrD-like helicase C-terminal" evidence="14">
    <location>
        <begin position="289"/>
        <end position="566"/>
    </location>
</feature>
<name>A0A6B1YLH3_PSEAI</name>
<keyword evidence="4 12" id="KW-0347">Helicase</keyword>
<feature type="domain" description="UvrD-like helicase ATP-binding" evidence="13">
    <location>
        <begin position="4"/>
        <end position="288"/>
    </location>
</feature>
<dbReference type="Pfam" id="PF13361">
    <property type="entry name" value="UvrD_C"/>
    <property type="match status" value="1"/>
</dbReference>
<comment type="catalytic activity">
    <reaction evidence="11">
        <text>ATP + H2O = ADP + phosphate + H(+)</text>
        <dbReference type="Rhea" id="RHEA:13065"/>
        <dbReference type="ChEBI" id="CHEBI:15377"/>
        <dbReference type="ChEBI" id="CHEBI:15378"/>
        <dbReference type="ChEBI" id="CHEBI:30616"/>
        <dbReference type="ChEBI" id="CHEBI:43474"/>
        <dbReference type="ChEBI" id="CHEBI:456216"/>
        <dbReference type="EC" id="5.6.2.4"/>
    </reaction>
</comment>
<evidence type="ECO:0000256" key="9">
    <source>
        <dbReference type="ARBA" id="ARBA00034808"/>
    </source>
</evidence>
<dbReference type="Pfam" id="PF00580">
    <property type="entry name" value="UvrD-helicase"/>
    <property type="match status" value="1"/>
</dbReference>
<dbReference type="PROSITE" id="PS51198">
    <property type="entry name" value="UVRD_HELICASE_ATP_BIND"/>
    <property type="match status" value="1"/>
</dbReference>
<evidence type="ECO:0000256" key="11">
    <source>
        <dbReference type="ARBA" id="ARBA00048988"/>
    </source>
</evidence>
<evidence type="ECO:0000256" key="5">
    <source>
        <dbReference type="ARBA" id="ARBA00022840"/>
    </source>
</evidence>
<keyword evidence="6" id="KW-0238">DNA-binding</keyword>
<keyword evidence="5 12" id="KW-0067">ATP-binding</keyword>
<dbReference type="InterPro" id="IPR013986">
    <property type="entry name" value="DExx_box_DNA_helicase_dom_sf"/>
</dbReference>
<dbReference type="PANTHER" id="PTHR11070">
    <property type="entry name" value="UVRD / RECB / PCRA DNA HELICASE FAMILY MEMBER"/>
    <property type="match status" value="1"/>
</dbReference>
<dbReference type="InterPro" id="IPR014017">
    <property type="entry name" value="DNA_helicase_UvrD-like_C"/>
</dbReference>
<comment type="similarity">
    <text evidence="1">Belongs to the helicase family. UvrD subfamily.</text>
</comment>
<evidence type="ECO:0000256" key="4">
    <source>
        <dbReference type="ARBA" id="ARBA00022806"/>
    </source>
</evidence>
<dbReference type="InterPro" id="IPR027417">
    <property type="entry name" value="P-loop_NTPase"/>
</dbReference>
<dbReference type="Proteomes" id="UP000644192">
    <property type="component" value="Unassembled WGS sequence"/>
</dbReference>
<dbReference type="GO" id="GO:0000725">
    <property type="term" value="P:recombinational repair"/>
    <property type="evidence" value="ECO:0007669"/>
    <property type="project" value="TreeGrafter"/>
</dbReference>
<reference evidence="15" key="1">
    <citation type="submission" date="2020-01" db="EMBL/GenBank/DDBJ databases">
        <title>Bacteria Cultured from War Wounds Associated with the Conflict in Eastern Ukraine.</title>
        <authorList>
            <person name="Snesrud E."/>
            <person name="Galac M.R."/>
            <person name="Mc Gann P."/>
            <person name="Valentine K."/>
            <person name="Viacheslav K."/>
        </authorList>
    </citation>
    <scope>NUCLEOTIDE SEQUENCE</scope>
    <source>
        <strain evidence="15">VNMU148</strain>
    </source>
</reference>
<evidence type="ECO:0000313" key="15">
    <source>
        <dbReference type="EMBL" id="MZZ17831.1"/>
    </source>
</evidence>
<evidence type="ECO:0000313" key="16">
    <source>
        <dbReference type="Proteomes" id="UP000644192"/>
    </source>
</evidence>
<dbReference type="EMBL" id="WXZT01000065">
    <property type="protein sequence ID" value="MZZ17831.1"/>
    <property type="molecule type" value="Genomic_DNA"/>
</dbReference>
<evidence type="ECO:0000256" key="2">
    <source>
        <dbReference type="ARBA" id="ARBA00022741"/>
    </source>
</evidence>
<dbReference type="GO" id="GO:0005524">
    <property type="term" value="F:ATP binding"/>
    <property type="evidence" value="ECO:0007669"/>
    <property type="project" value="UniProtKB-UniRule"/>
</dbReference>
<evidence type="ECO:0000256" key="6">
    <source>
        <dbReference type="ARBA" id="ARBA00023125"/>
    </source>
</evidence>
<keyword evidence="7" id="KW-0413">Isomerase</keyword>
<feature type="binding site" evidence="12">
    <location>
        <begin position="25"/>
        <end position="32"/>
    </location>
    <ligand>
        <name>ATP</name>
        <dbReference type="ChEBI" id="CHEBI:30616"/>
    </ligand>
</feature>
<dbReference type="GO" id="GO:0003677">
    <property type="term" value="F:DNA binding"/>
    <property type="evidence" value="ECO:0007669"/>
    <property type="project" value="UniProtKB-KW"/>
</dbReference>